<feature type="region of interest" description="Disordered" evidence="1">
    <location>
        <begin position="237"/>
        <end position="258"/>
    </location>
</feature>
<sequence length="519" mass="59489">MMQIINAITEKPEWYKKVFNEKITAKWRREVTTGTGSPSLTAEMVDWIFEELKHKSVIFQETGMISAFDGDVQLRCVLKNAVRPLEEVPEDEKDYHPSSDNKVVDLVHPSLYPLVYGRTRVLRDTTTNLEDFMKYPGKGETLQSPAKEEAKKGLFSCRFQWLPCDVEFDQTNNGDCHIVSYINNLCPDKHRSLYGIMQQIITRTIPIWNATLTPLLNNLYMRNNRIDYTFVDCSRGNTSEPTKKRVINSNGSSEKDDDDDDYYNWLAAWEHSGPVRPPPIKSFRPLITETDGKLDLQAAFADKGLQVIVKLANIELTPEKPDYTGGTWHVEGQLNEHICATAIYYYSNENTTTNTLCFRQRQNHFEWLEPVFGCVDWYSDTQITQDLGSVSCHQGRLLTFPNILQHCVSPFQLADPTKPGHRKILALFLIDPHIRVNSTANVPPQRADWYEEATNFRSGVLGARLPVELQDVVIENSDDFPISMEEANDFRLKLMEERSVASRSQDKLFSVGDFCLCEH</sequence>
<dbReference type="Pfam" id="PF14033">
    <property type="entry name" value="DUF4246"/>
    <property type="match status" value="1"/>
</dbReference>
<evidence type="ECO:0000313" key="4">
    <source>
        <dbReference type="EMBL" id="KAJ5740847.1"/>
    </source>
</evidence>
<dbReference type="InterPro" id="IPR049192">
    <property type="entry name" value="DUF4246_C"/>
</dbReference>
<organism evidence="4 5">
    <name type="scientific">Penicillium malachiteum</name>
    <dbReference type="NCBI Taxonomy" id="1324776"/>
    <lineage>
        <taxon>Eukaryota</taxon>
        <taxon>Fungi</taxon>
        <taxon>Dikarya</taxon>
        <taxon>Ascomycota</taxon>
        <taxon>Pezizomycotina</taxon>
        <taxon>Eurotiomycetes</taxon>
        <taxon>Eurotiomycetidae</taxon>
        <taxon>Eurotiales</taxon>
        <taxon>Aspergillaceae</taxon>
        <taxon>Penicillium</taxon>
    </lineage>
</organism>
<evidence type="ECO:0000256" key="1">
    <source>
        <dbReference type="SAM" id="MobiDB-lite"/>
    </source>
</evidence>
<dbReference type="PANTHER" id="PTHR33119">
    <property type="entry name" value="IFI3P"/>
    <property type="match status" value="1"/>
</dbReference>
<protein>
    <submittedName>
        <fullName evidence="4">Uncharacterized protein</fullName>
    </submittedName>
</protein>
<evidence type="ECO:0000259" key="2">
    <source>
        <dbReference type="Pfam" id="PF14033"/>
    </source>
</evidence>
<feature type="domain" description="DUF4246" evidence="3">
    <location>
        <begin position="1"/>
        <end position="30"/>
    </location>
</feature>
<accession>A0AAD6N192</accession>
<dbReference type="InterPro" id="IPR049207">
    <property type="entry name" value="DUF4246_N"/>
</dbReference>
<dbReference type="Proteomes" id="UP001215712">
    <property type="component" value="Unassembled WGS sequence"/>
</dbReference>
<evidence type="ECO:0000313" key="5">
    <source>
        <dbReference type="Proteomes" id="UP001215712"/>
    </source>
</evidence>
<evidence type="ECO:0000259" key="3">
    <source>
        <dbReference type="Pfam" id="PF21666"/>
    </source>
</evidence>
<dbReference type="AlphaFoldDB" id="A0AAD6N192"/>
<reference evidence="4" key="2">
    <citation type="submission" date="2023-01" db="EMBL/GenBank/DDBJ databases">
        <authorList>
            <person name="Petersen C."/>
        </authorList>
    </citation>
    <scope>NUCLEOTIDE SEQUENCE</scope>
    <source>
        <strain evidence="4">IBT 17514</strain>
    </source>
</reference>
<dbReference type="Pfam" id="PF21666">
    <property type="entry name" value="DUF4246_N"/>
    <property type="match status" value="1"/>
</dbReference>
<keyword evidence="5" id="KW-1185">Reference proteome</keyword>
<name>A0AAD6N192_9EURO</name>
<feature type="domain" description="DUF4246" evidence="2">
    <location>
        <begin position="43"/>
        <end position="452"/>
    </location>
</feature>
<comment type="caution">
    <text evidence="4">The sequence shown here is derived from an EMBL/GenBank/DDBJ whole genome shotgun (WGS) entry which is preliminary data.</text>
</comment>
<dbReference type="PANTHER" id="PTHR33119:SF1">
    <property type="entry name" value="FE2OG DIOXYGENASE DOMAIN-CONTAINING PROTEIN"/>
    <property type="match status" value="1"/>
</dbReference>
<reference evidence="4" key="1">
    <citation type="journal article" date="2023" name="IMA Fungus">
        <title>Comparative genomic study of the Penicillium genus elucidates a diverse pangenome and 15 lateral gene transfer events.</title>
        <authorList>
            <person name="Petersen C."/>
            <person name="Sorensen T."/>
            <person name="Nielsen M.R."/>
            <person name="Sondergaard T.E."/>
            <person name="Sorensen J.L."/>
            <person name="Fitzpatrick D.A."/>
            <person name="Frisvad J.C."/>
            <person name="Nielsen K.L."/>
        </authorList>
    </citation>
    <scope>NUCLEOTIDE SEQUENCE</scope>
    <source>
        <strain evidence="4">IBT 17514</strain>
    </source>
</reference>
<dbReference type="InterPro" id="IPR025340">
    <property type="entry name" value="DUF4246"/>
</dbReference>
<dbReference type="EMBL" id="JAQJAN010000001">
    <property type="protein sequence ID" value="KAJ5740847.1"/>
    <property type="molecule type" value="Genomic_DNA"/>
</dbReference>
<gene>
    <name evidence="4" type="ORF">N7493_000719</name>
</gene>
<proteinExistence type="predicted"/>